<evidence type="ECO:0000256" key="3">
    <source>
        <dbReference type="ARBA" id="ARBA00022980"/>
    </source>
</evidence>
<sequence length="60" mass="6696">MAKLQITLKRSLIGRTQDQKATVQALGLRKLHQTVVKEDNAATRGMVEKVSHLVEVKEQA</sequence>
<protein>
    <recommendedName>
        <fullName evidence="5">Large ribosomal subunit protein uL30</fullName>
    </recommendedName>
</protein>
<dbReference type="InterPro" id="IPR016082">
    <property type="entry name" value="Ribosomal_uL30_ferredoxin-like"/>
</dbReference>
<comment type="caution">
    <text evidence="8">The sequence shown here is derived from an EMBL/GenBank/DDBJ whole genome shotgun (WGS) entry which is preliminary data.</text>
</comment>
<dbReference type="GO" id="GO:0005840">
    <property type="term" value="C:ribosome"/>
    <property type="evidence" value="ECO:0007669"/>
    <property type="project" value="UniProtKB-KW"/>
</dbReference>
<keyword evidence="4 5" id="KW-0687">Ribonucleoprotein</keyword>
<organism evidence="8 9">
    <name type="scientific">Ammoniphilus resinae</name>
    <dbReference type="NCBI Taxonomy" id="861532"/>
    <lineage>
        <taxon>Bacteria</taxon>
        <taxon>Bacillati</taxon>
        <taxon>Bacillota</taxon>
        <taxon>Bacilli</taxon>
        <taxon>Bacillales</taxon>
        <taxon>Paenibacillaceae</taxon>
        <taxon>Aneurinibacillus group</taxon>
        <taxon>Ammoniphilus</taxon>
    </lineage>
</organism>
<dbReference type="InterPro" id="IPR018038">
    <property type="entry name" value="Ribosomal_uL30_CS"/>
</dbReference>
<dbReference type="SUPFAM" id="SSF55129">
    <property type="entry name" value="Ribosomal protein L30p/L7e"/>
    <property type="match status" value="1"/>
</dbReference>
<evidence type="ECO:0000313" key="8">
    <source>
        <dbReference type="EMBL" id="MBP1933043.1"/>
    </source>
</evidence>
<dbReference type="EMBL" id="JAGGKT010000009">
    <property type="protein sequence ID" value="MBP1933043.1"/>
    <property type="molecule type" value="Genomic_DNA"/>
</dbReference>
<comment type="subunit">
    <text evidence="2 5">Part of the 50S ribosomal subunit.</text>
</comment>
<dbReference type="PROSITE" id="PS00634">
    <property type="entry name" value="RIBOSOMAL_L30"/>
    <property type="match status" value="1"/>
</dbReference>
<keyword evidence="9" id="KW-1185">Reference proteome</keyword>
<dbReference type="Pfam" id="PF00327">
    <property type="entry name" value="Ribosomal_L30"/>
    <property type="match status" value="1"/>
</dbReference>
<comment type="similarity">
    <text evidence="1 5 6">Belongs to the universal ribosomal protein uL30 family.</text>
</comment>
<evidence type="ECO:0000256" key="1">
    <source>
        <dbReference type="ARBA" id="ARBA00007594"/>
    </source>
</evidence>
<dbReference type="NCBIfam" id="TIGR01308">
    <property type="entry name" value="rpmD_bact"/>
    <property type="match status" value="1"/>
</dbReference>
<dbReference type="HAMAP" id="MF_01371_B">
    <property type="entry name" value="Ribosomal_uL30_B"/>
    <property type="match status" value="1"/>
</dbReference>
<accession>A0ABS4GRZ3</accession>
<dbReference type="Gene3D" id="3.30.1390.20">
    <property type="entry name" value="Ribosomal protein L30, ferredoxin-like fold domain"/>
    <property type="match status" value="1"/>
</dbReference>
<dbReference type="PIRSF" id="PIRSF002211">
    <property type="entry name" value="Ribosomal_L30_bac-type"/>
    <property type="match status" value="1"/>
</dbReference>
<dbReference type="CDD" id="cd01658">
    <property type="entry name" value="Ribosomal_L30"/>
    <property type="match status" value="1"/>
</dbReference>
<name>A0ABS4GRZ3_9BACL</name>
<evidence type="ECO:0000313" key="9">
    <source>
        <dbReference type="Proteomes" id="UP001519343"/>
    </source>
</evidence>
<proteinExistence type="inferred from homology"/>
<dbReference type="PANTHER" id="PTHR15892">
    <property type="entry name" value="MITOCHONDRIAL RIBOSOMAL PROTEIN L30"/>
    <property type="match status" value="1"/>
</dbReference>
<dbReference type="InterPro" id="IPR036919">
    <property type="entry name" value="Ribo_uL30_ferredoxin-like_sf"/>
</dbReference>
<dbReference type="Proteomes" id="UP001519343">
    <property type="component" value="Unassembled WGS sequence"/>
</dbReference>
<dbReference type="InterPro" id="IPR005996">
    <property type="entry name" value="Ribosomal_uL30_bac-type"/>
</dbReference>
<evidence type="ECO:0000256" key="4">
    <source>
        <dbReference type="ARBA" id="ARBA00023274"/>
    </source>
</evidence>
<feature type="domain" description="Large ribosomal subunit protein uL30-like ferredoxin-like fold" evidence="7">
    <location>
        <begin position="4"/>
        <end position="54"/>
    </location>
</feature>
<dbReference type="RefSeq" id="WP_209811073.1">
    <property type="nucleotide sequence ID" value="NZ_JAGGKT010000009.1"/>
</dbReference>
<evidence type="ECO:0000256" key="6">
    <source>
        <dbReference type="RuleBase" id="RU003734"/>
    </source>
</evidence>
<evidence type="ECO:0000256" key="2">
    <source>
        <dbReference type="ARBA" id="ARBA00011838"/>
    </source>
</evidence>
<evidence type="ECO:0000256" key="5">
    <source>
        <dbReference type="HAMAP-Rule" id="MF_01371"/>
    </source>
</evidence>
<evidence type="ECO:0000259" key="7">
    <source>
        <dbReference type="Pfam" id="PF00327"/>
    </source>
</evidence>
<reference evidence="8 9" key="1">
    <citation type="submission" date="2021-03" db="EMBL/GenBank/DDBJ databases">
        <title>Genomic Encyclopedia of Type Strains, Phase IV (KMG-IV): sequencing the most valuable type-strain genomes for metagenomic binning, comparative biology and taxonomic classification.</title>
        <authorList>
            <person name="Goeker M."/>
        </authorList>
    </citation>
    <scope>NUCLEOTIDE SEQUENCE [LARGE SCALE GENOMIC DNA]</scope>
    <source>
        <strain evidence="8 9">DSM 24738</strain>
    </source>
</reference>
<keyword evidence="3 5" id="KW-0689">Ribosomal protein</keyword>
<dbReference type="PANTHER" id="PTHR15892:SF2">
    <property type="entry name" value="LARGE RIBOSOMAL SUBUNIT PROTEIN UL30M"/>
    <property type="match status" value="1"/>
</dbReference>
<gene>
    <name evidence="5" type="primary">rpmD</name>
    <name evidence="8" type="ORF">J2Z37_003054</name>
</gene>